<dbReference type="Gene3D" id="3.40.50.11200">
    <property type="match status" value="1"/>
</dbReference>
<dbReference type="EMBL" id="AP018216">
    <property type="protein sequence ID" value="BAY67823.1"/>
    <property type="molecule type" value="Genomic_DNA"/>
</dbReference>
<protein>
    <recommendedName>
        <fullName evidence="1">Thoeris protein ThsB TIR-like domain-containing protein</fullName>
    </recommendedName>
</protein>
<organism evidence="2 3">
    <name type="scientific">Trichormus variabilis NIES-23</name>
    <dbReference type="NCBI Taxonomy" id="1973479"/>
    <lineage>
        <taxon>Bacteria</taxon>
        <taxon>Bacillati</taxon>
        <taxon>Cyanobacteriota</taxon>
        <taxon>Cyanophyceae</taxon>
        <taxon>Nostocales</taxon>
        <taxon>Nostocaceae</taxon>
        <taxon>Trichormus</taxon>
    </lineage>
</organism>
<dbReference type="Pfam" id="PF08937">
    <property type="entry name" value="ThsB_TIR"/>
    <property type="match status" value="1"/>
</dbReference>
<dbReference type="InterPro" id="IPR015032">
    <property type="entry name" value="ThsB__TIR-like_domain"/>
</dbReference>
<evidence type="ECO:0000313" key="3">
    <source>
        <dbReference type="Proteomes" id="UP000217507"/>
    </source>
</evidence>
<name>A0A1Z4KG20_ANAVA</name>
<dbReference type="SUPFAM" id="SSF52200">
    <property type="entry name" value="Toll/Interleukin receptor TIR domain"/>
    <property type="match status" value="1"/>
</dbReference>
<sequence>MSYKNGNYCAFYVAEPFNESALGAYATKDFVYYNLLRTWKGSDSSFPFNDSHSKTYSVRDGSDWELTLKPRLRERLRNSKNVILFLSERTVNSRALKEEIDYGINSLGLPVIVIYPDYDTKESLLHNGSLKDEIKNLWNKLPILRESMNKVPTLHVPMNKYLITESLKNNDFMTNTKTTPDVYLYR</sequence>
<dbReference type="Proteomes" id="UP000217507">
    <property type="component" value="Chromosome"/>
</dbReference>
<accession>A0A1Z4KG20</accession>
<dbReference type="AlphaFoldDB" id="A0A1Z4KG20"/>
<proteinExistence type="predicted"/>
<feature type="domain" description="Thoeris protein ThsB TIR-like" evidence="1">
    <location>
        <begin position="9"/>
        <end position="120"/>
    </location>
</feature>
<gene>
    <name evidence="2" type="ORF">NIES23_06050</name>
</gene>
<evidence type="ECO:0000313" key="2">
    <source>
        <dbReference type="EMBL" id="BAY67823.1"/>
    </source>
</evidence>
<evidence type="ECO:0000259" key="1">
    <source>
        <dbReference type="Pfam" id="PF08937"/>
    </source>
</evidence>
<reference evidence="2 3" key="1">
    <citation type="submission" date="2017-06" db="EMBL/GenBank/DDBJ databases">
        <title>Genome sequencing of cyanobaciteial culture collection at National Institute for Environmental Studies (NIES).</title>
        <authorList>
            <person name="Hirose Y."/>
            <person name="Shimura Y."/>
            <person name="Fujisawa T."/>
            <person name="Nakamura Y."/>
            <person name="Kawachi M."/>
        </authorList>
    </citation>
    <scope>NUCLEOTIDE SEQUENCE [LARGE SCALE GENOMIC DNA]</scope>
    <source>
        <strain evidence="2 3">NIES-23</strain>
    </source>
</reference>
<dbReference type="InterPro" id="IPR035897">
    <property type="entry name" value="Toll_tir_struct_dom_sf"/>
</dbReference>